<dbReference type="EMBL" id="CP054139">
    <property type="protein sequence ID" value="QKJ30271.1"/>
    <property type="molecule type" value="Genomic_DNA"/>
</dbReference>
<accession>A0A7D4Q7U9</accession>
<name>A0A7D4Q7U9_9SPHI</name>
<keyword evidence="2" id="KW-1133">Transmembrane helix</keyword>
<dbReference type="AlphaFoldDB" id="A0A7D4Q7U9"/>
<sequence>MAHEDNIQQEIVESLAKKYIELDKRQSKIEALNLEQLPAQVKDLDKSITEIKEMKMTNFWEQLNEYGSQLKVYGEKLQAIPKYILVRNRIEFDIKSKFVIKIVLWLSLAVAILIAMVVMLLIELSSRSEAKDKYELVRGFYPEVAAQVDSGYLVNRDKLIRQANINITRRQQLLDAEINAQQAVKMSKEAQQKLRHLKKQKK</sequence>
<feature type="transmembrane region" description="Helical" evidence="2">
    <location>
        <begin position="98"/>
        <end position="122"/>
    </location>
</feature>
<keyword evidence="2" id="KW-0472">Membrane</keyword>
<evidence type="ECO:0000313" key="4">
    <source>
        <dbReference type="Proteomes" id="UP000505355"/>
    </source>
</evidence>
<keyword evidence="4" id="KW-1185">Reference proteome</keyword>
<keyword evidence="2" id="KW-0812">Transmembrane</keyword>
<evidence type="ECO:0000313" key="3">
    <source>
        <dbReference type="EMBL" id="QKJ30271.1"/>
    </source>
</evidence>
<reference evidence="3 4" key="1">
    <citation type="submission" date="2020-05" db="EMBL/GenBank/DDBJ databases">
        <title>Mucilaginibacter mali sp. nov.</title>
        <authorList>
            <person name="Kim H.S."/>
            <person name="Lee K.C."/>
            <person name="Suh M.K."/>
            <person name="Kim J.-S."/>
            <person name="Han K.-I."/>
            <person name="Eom M.K."/>
            <person name="Shin Y.K."/>
            <person name="Lee J.-S."/>
        </authorList>
    </citation>
    <scope>NUCLEOTIDE SEQUENCE [LARGE SCALE GENOMIC DNA]</scope>
    <source>
        <strain evidence="3 4">G2-14</strain>
    </source>
</reference>
<protein>
    <submittedName>
        <fullName evidence="3">Uncharacterized protein</fullName>
    </submittedName>
</protein>
<evidence type="ECO:0000256" key="2">
    <source>
        <dbReference type="SAM" id="Phobius"/>
    </source>
</evidence>
<proteinExistence type="predicted"/>
<dbReference type="Proteomes" id="UP000505355">
    <property type="component" value="Chromosome"/>
</dbReference>
<dbReference type="KEGG" id="mmab:HQ865_11020"/>
<keyword evidence="1" id="KW-0175">Coiled coil</keyword>
<dbReference type="RefSeq" id="WP_173414958.1">
    <property type="nucleotide sequence ID" value="NZ_CP054139.1"/>
</dbReference>
<evidence type="ECO:0000256" key="1">
    <source>
        <dbReference type="SAM" id="Coils"/>
    </source>
</evidence>
<organism evidence="3 4">
    <name type="scientific">Mucilaginibacter mali</name>
    <dbReference type="NCBI Taxonomy" id="2740462"/>
    <lineage>
        <taxon>Bacteria</taxon>
        <taxon>Pseudomonadati</taxon>
        <taxon>Bacteroidota</taxon>
        <taxon>Sphingobacteriia</taxon>
        <taxon>Sphingobacteriales</taxon>
        <taxon>Sphingobacteriaceae</taxon>
        <taxon>Mucilaginibacter</taxon>
    </lineage>
</organism>
<feature type="coiled-coil region" evidence="1">
    <location>
        <begin position="173"/>
        <end position="200"/>
    </location>
</feature>
<gene>
    <name evidence="3" type="ORF">HQ865_11020</name>
</gene>